<evidence type="ECO:0008006" key="3">
    <source>
        <dbReference type="Google" id="ProtNLM"/>
    </source>
</evidence>
<dbReference type="AlphaFoldDB" id="A0AAU9JFQ2"/>
<sequence>METLDRNQSFEISPLREPHYSKLLSMKSSYKNFIVDKKRKLSQNSSIEIENVSNKENEMTKEDSVSQFGFSIENILPSPNTESLKPNSIGRILSYNKNQRFVSLSSIIPAQNKEFSQINKIVDRNLVRSLQNFEIQEKQSRNASFSDENSYINENINPNIFELGYYETKTSTDSYIQNLDILGVSPCACFCRTCEVLVNSEISLKEERGVKGVFLNFLYKTMGCCSNPIWIQKKLVHRCEVCKSILGYVS</sequence>
<evidence type="ECO:0000313" key="2">
    <source>
        <dbReference type="Proteomes" id="UP001162131"/>
    </source>
</evidence>
<comment type="caution">
    <text evidence="1">The sequence shown here is derived from an EMBL/GenBank/DDBJ whole genome shotgun (WGS) entry which is preliminary data.</text>
</comment>
<proteinExistence type="predicted"/>
<dbReference type="EMBL" id="CAJZBQ010000040">
    <property type="protein sequence ID" value="CAG9326067.1"/>
    <property type="molecule type" value="Genomic_DNA"/>
</dbReference>
<accession>A0AAU9JFQ2</accession>
<organism evidence="1 2">
    <name type="scientific">Blepharisma stoltei</name>
    <dbReference type="NCBI Taxonomy" id="1481888"/>
    <lineage>
        <taxon>Eukaryota</taxon>
        <taxon>Sar</taxon>
        <taxon>Alveolata</taxon>
        <taxon>Ciliophora</taxon>
        <taxon>Postciliodesmatophora</taxon>
        <taxon>Heterotrichea</taxon>
        <taxon>Heterotrichida</taxon>
        <taxon>Blepharismidae</taxon>
        <taxon>Blepharisma</taxon>
    </lineage>
</organism>
<protein>
    <recommendedName>
        <fullName evidence="3">LITAF domain-containing protein</fullName>
    </recommendedName>
</protein>
<name>A0AAU9JFQ2_9CILI</name>
<keyword evidence="2" id="KW-1185">Reference proteome</keyword>
<gene>
    <name evidence="1" type="ORF">BSTOLATCC_MIC40508</name>
</gene>
<reference evidence="1" key="1">
    <citation type="submission" date="2021-09" db="EMBL/GenBank/DDBJ databases">
        <authorList>
            <consortium name="AG Swart"/>
            <person name="Singh M."/>
            <person name="Singh A."/>
            <person name="Seah K."/>
            <person name="Emmerich C."/>
        </authorList>
    </citation>
    <scope>NUCLEOTIDE SEQUENCE</scope>
    <source>
        <strain evidence="1">ATCC30299</strain>
    </source>
</reference>
<evidence type="ECO:0000313" key="1">
    <source>
        <dbReference type="EMBL" id="CAG9326067.1"/>
    </source>
</evidence>
<dbReference type="Proteomes" id="UP001162131">
    <property type="component" value="Unassembled WGS sequence"/>
</dbReference>